<evidence type="ECO:0000313" key="1">
    <source>
        <dbReference type="EMBL" id="QHU17546.1"/>
    </source>
</evidence>
<organism evidence="1">
    <name type="scientific">viral metagenome</name>
    <dbReference type="NCBI Taxonomy" id="1070528"/>
    <lineage>
        <taxon>unclassified sequences</taxon>
        <taxon>metagenomes</taxon>
        <taxon>organismal metagenomes</taxon>
    </lineage>
</organism>
<reference evidence="1" key="1">
    <citation type="journal article" date="2020" name="Nature">
        <title>Giant virus diversity and host interactions through global metagenomics.</title>
        <authorList>
            <person name="Schulz F."/>
            <person name="Roux S."/>
            <person name="Paez-Espino D."/>
            <person name="Jungbluth S."/>
            <person name="Walsh D.A."/>
            <person name="Denef V.J."/>
            <person name="McMahon K.D."/>
            <person name="Konstantinidis K.T."/>
            <person name="Eloe-Fadrosh E.A."/>
            <person name="Kyrpides N.C."/>
            <person name="Woyke T."/>
        </authorList>
    </citation>
    <scope>NUCLEOTIDE SEQUENCE</scope>
    <source>
        <strain evidence="1">GVMAG-S-3300012919-55</strain>
    </source>
</reference>
<dbReference type="AlphaFoldDB" id="A0A6C0KK48"/>
<dbReference type="EMBL" id="MN740916">
    <property type="protein sequence ID" value="QHU17546.1"/>
    <property type="molecule type" value="Genomic_DNA"/>
</dbReference>
<name>A0A6C0KK48_9ZZZZ</name>
<accession>A0A6C0KK48</accession>
<proteinExistence type="predicted"/>
<protein>
    <submittedName>
        <fullName evidence="1">Uncharacterized protein</fullName>
    </submittedName>
</protein>
<sequence>MPRIGCLIVYDGEEDGLTNRVGKVIKKIYQKQENMDTWIEICLIKLNYNGQLWLIPSNQIRCATKEEKKKDKKNPNYWGNEYSIQTPLRFVESAEPL</sequence>